<dbReference type="EMBL" id="KB742448">
    <property type="protein sequence ID" value="EOB08399.1"/>
    <property type="molecule type" value="Genomic_DNA"/>
</dbReference>
<sequence>MKTAKSEGNAALHLGNEVRGLQYTAMARSGGQNRLHARPFILRLQNNQRQIVFLQPLVSTAAKAISSRSWLVRALCFTEPLTTASAHLHHRCLVFTFEGLHISHVAAFGRVKLAFGDTVFELEVVAWFLPWQQEVEYPSTGKSMHAEFRGRIFKVRVQSMASSSEEGVTGCNNQLNLSMETQNCQQAQKRN</sequence>
<evidence type="ECO:0000313" key="2">
    <source>
        <dbReference type="Proteomes" id="UP000296049"/>
    </source>
</evidence>
<accession>R0LRR3</accession>
<dbReference type="AlphaFoldDB" id="R0LRR3"/>
<name>R0LRR3_ANAPL</name>
<gene>
    <name evidence="1" type="ORF">Anapl_06442</name>
</gene>
<dbReference type="Proteomes" id="UP000296049">
    <property type="component" value="Unassembled WGS sequence"/>
</dbReference>
<proteinExistence type="predicted"/>
<protein>
    <submittedName>
        <fullName evidence="1">Uncharacterized protein</fullName>
    </submittedName>
</protein>
<evidence type="ECO:0000313" key="1">
    <source>
        <dbReference type="EMBL" id="EOB08399.1"/>
    </source>
</evidence>
<keyword evidence="2" id="KW-1185">Reference proteome</keyword>
<organism evidence="1 2">
    <name type="scientific">Anas platyrhynchos</name>
    <name type="common">Mallard</name>
    <name type="synonym">Anas boschas</name>
    <dbReference type="NCBI Taxonomy" id="8839"/>
    <lineage>
        <taxon>Eukaryota</taxon>
        <taxon>Metazoa</taxon>
        <taxon>Chordata</taxon>
        <taxon>Craniata</taxon>
        <taxon>Vertebrata</taxon>
        <taxon>Euteleostomi</taxon>
        <taxon>Archelosauria</taxon>
        <taxon>Archosauria</taxon>
        <taxon>Dinosauria</taxon>
        <taxon>Saurischia</taxon>
        <taxon>Theropoda</taxon>
        <taxon>Coelurosauria</taxon>
        <taxon>Aves</taxon>
        <taxon>Neognathae</taxon>
        <taxon>Galloanserae</taxon>
        <taxon>Anseriformes</taxon>
        <taxon>Anatidae</taxon>
        <taxon>Anatinae</taxon>
        <taxon>Anas</taxon>
    </lineage>
</organism>
<reference evidence="2" key="1">
    <citation type="journal article" date="2013" name="Nat. Genet.">
        <title>The duck genome and transcriptome provide insight into an avian influenza virus reservoir species.</title>
        <authorList>
            <person name="Huang Y."/>
            <person name="Li Y."/>
            <person name="Burt D.W."/>
            <person name="Chen H."/>
            <person name="Zhang Y."/>
            <person name="Qian W."/>
            <person name="Kim H."/>
            <person name="Gan S."/>
            <person name="Zhao Y."/>
            <person name="Li J."/>
            <person name="Yi K."/>
            <person name="Feng H."/>
            <person name="Zhu P."/>
            <person name="Li B."/>
            <person name="Liu Q."/>
            <person name="Fairley S."/>
            <person name="Magor K.E."/>
            <person name="Du Z."/>
            <person name="Hu X."/>
            <person name="Goodman L."/>
            <person name="Tafer H."/>
            <person name="Vignal A."/>
            <person name="Lee T."/>
            <person name="Kim K.W."/>
            <person name="Sheng Z."/>
            <person name="An Y."/>
            <person name="Searle S."/>
            <person name="Herrero J."/>
            <person name="Groenen M.A."/>
            <person name="Crooijmans R.P."/>
            <person name="Faraut T."/>
            <person name="Cai Q."/>
            <person name="Webster R.G."/>
            <person name="Aldridge J.R."/>
            <person name="Warren W.C."/>
            <person name="Bartschat S."/>
            <person name="Kehr S."/>
            <person name="Marz M."/>
            <person name="Stadler P.F."/>
            <person name="Smith J."/>
            <person name="Kraus R.H."/>
            <person name="Zhao Y."/>
            <person name="Ren L."/>
            <person name="Fei J."/>
            <person name="Morisson M."/>
            <person name="Kaiser P."/>
            <person name="Griffin D.K."/>
            <person name="Rao M."/>
            <person name="Pitel F."/>
            <person name="Wang J."/>
            <person name="Li N."/>
        </authorList>
    </citation>
    <scope>NUCLEOTIDE SEQUENCE [LARGE SCALE GENOMIC DNA]</scope>
</reference>